<protein>
    <recommendedName>
        <fullName evidence="3">Thiamine biosynthesis protein ThiS</fullName>
    </recommendedName>
</protein>
<dbReference type="InterPro" id="IPR012675">
    <property type="entry name" value="Beta-grasp_dom_sf"/>
</dbReference>
<dbReference type="Proteomes" id="UP000070035">
    <property type="component" value="Unassembled WGS sequence"/>
</dbReference>
<accession>A0A133V7C5</accession>
<gene>
    <name evidence="1" type="ORF">AKJ44_00715</name>
</gene>
<reference evidence="1 2" key="1">
    <citation type="journal article" date="2016" name="Sci. Rep.">
        <title>Metabolic traits of an uncultured archaeal lineage -MSBL1- from brine pools of the Red Sea.</title>
        <authorList>
            <person name="Mwirichia R."/>
            <person name="Alam I."/>
            <person name="Rashid M."/>
            <person name="Vinu M."/>
            <person name="Ba-Alawi W."/>
            <person name="Anthony Kamau A."/>
            <person name="Kamanda Ngugi D."/>
            <person name="Goker M."/>
            <person name="Klenk H.P."/>
            <person name="Bajic V."/>
            <person name="Stingl U."/>
        </authorList>
    </citation>
    <scope>NUCLEOTIDE SEQUENCE [LARGE SCALE GENOMIC DNA]</scope>
    <source>
        <strain evidence="1">SCGC-AAA261F17</strain>
    </source>
</reference>
<dbReference type="Gene3D" id="3.10.20.30">
    <property type="match status" value="1"/>
</dbReference>
<comment type="caution">
    <text evidence="1">The sequence shown here is derived from an EMBL/GenBank/DDBJ whole genome shotgun (WGS) entry which is preliminary data.</text>
</comment>
<dbReference type="InterPro" id="IPR003749">
    <property type="entry name" value="ThiS/MoaD-like"/>
</dbReference>
<evidence type="ECO:0000313" key="2">
    <source>
        <dbReference type="Proteomes" id="UP000070035"/>
    </source>
</evidence>
<dbReference type="InterPro" id="IPR016155">
    <property type="entry name" value="Mopterin_synth/thiamin_S_b"/>
</dbReference>
<dbReference type="EMBL" id="LHXY01000005">
    <property type="protein sequence ID" value="KXB02345.1"/>
    <property type="molecule type" value="Genomic_DNA"/>
</dbReference>
<organism evidence="1 2">
    <name type="scientific">candidate division MSBL1 archaeon SCGC-AAA261F17</name>
    <dbReference type="NCBI Taxonomy" id="1698274"/>
    <lineage>
        <taxon>Archaea</taxon>
        <taxon>Methanobacteriati</taxon>
        <taxon>Methanobacteriota</taxon>
        <taxon>candidate division MSBL1</taxon>
    </lineage>
</organism>
<evidence type="ECO:0008006" key="3">
    <source>
        <dbReference type="Google" id="ProtNLM"/>
    </source>
</evidence>
<dbReference type="Pfam" id="PF02597">
    <property type="entry name" value="ThiS"/>
    <property type="match status" value="1"/>
</dbReference>
<evidence type="ECO:0000313" key="1">
    <source>
        <dbReference type="EMBL" id="KXB02345.1"/>
    </source>
</evidence>
<name>A0A133V7C5_9EURY</name>
<proteinExistence type="predicted"/>
<dbReference type="SUPFAM" id="SSF54285">
    <property type="entry name" value="MoaD/ThiS"/>
    <property type="match status" value="1"/>
</dbReference>
<sequence length="67" mass="7476">MITVKLTPKKEVKKLEWREGLTVEDILRESKWTSSSVRTLVDGVPVSKEKELKDGDELILIPIVGGG</sequence>
<dbReference type="AlphaFoldDB" id="A0A133V7C5"/>
<keyword evidence="2" id="KW-1185">Reference proteome</keyword>